<evidence type="ECO:0000313" key="2">
    <source>
        <dbReference type="EMBL" id="VUX34786.1"/>
    </source>
</evidence>
<evidence type="ECO:0000313" key="3">
    <source>
        <dbReference type="Proteomes" id="UP000043107"/>
    </source>
</evidence>
<organism evidence="2 4">
    <name type="scientific">Bifidobacterium longum subsp. infantis</name>
    <dbReference type="NCBI Taxonomy" id="1682"/>
    <lineage>
        <taxon>Bacteria</taxon>
        <taxon>Bacillati</taxon>
        <taxon>Actinomycetota</taxon>
        <taxon>Actinomycetes</taxon>
        <taxon>Bifidobacteriales</taxon>
        <taxon>Bifidobacteriaceae</taxon>
        <taxon>Bifidobacterium</taxon>
    </lineage>
</organism>
<dbReference type="EMBL" id="CCWP01000023">
    <property type="protein sequence ID" value="CEF01177.1"/>
    <property type="molecule type" value="Genomic_DNA"/>
</dbReference>
<evidence type="ECO:0000313" key="1">
    <source>
        <dbReference type="EMBL" id="CEF01177.1"/>
    </source>
</evidence>
<proteinExistence type="predicted"/>
<keyword evidence="3" id="KW-1185">Reference proteome</keyword>
<dbReference type="AlphaFoldDB" id="A0A564VQB9"/>
<protein>
    <submittedName>
        <fullName evidence="2">Uncharacterized protein</fullName>
    </submittedName>
</protein>
<gene>
    <name evidence="1" type="ORF">BLIC_c01226</name>
    <name evidence="2" type="ORF">BLJG463_00040</name>
</gene>
<dbReference type="EMBL" id="CABHNT010000034">
    <property type="protein sequence ID" value="VUX34786.1"/>
    <property type="molecule type" value="Genomic_DNA"/>
</dbReference>
<dbReference type="RefSeq" id="WP_014484815.1">
    <property type="nucleotide sequence ID" value="NZ_CABHND010000037.1"/>
</dbReference>
<accession>A0A564VQB9</accession>
<dbReference type="Proteomes" id="UP000345266">
    <property type="component" value="Unassembled WGS sequence"/>
</dbReference>
<dbReference type="Proteomes" id="UP000043107">
    <property type="component" value="Unassembled WGS sequence"/>
</dbReference>
<name>A0A564VQB9_BIFLI</name>
<reference evidence="2 4" key="2">
    <citation type="submission" date="2019-07" db="EMBL/GenBank/DDBJ databases">
        <authorList>
            <person name="Hibberd C M."/>
            <person name="Gehrig L. J."/>
            <person name="Chang H.-W."/>
            <person name="Venkatesh S."/>
        </authorList>
    </citation>
    <scope>NUCLEOTIDE SEQUENCE [LARGE SCALE GENOMIC DNA]</scope>
    <source>
        <strain evidence="2">Bifidobacterium_longum_subsp_infantis_JG_Bg463</strain>
    </source>
</reference>
<reference evidence="1 3" key="1">
    <citation type="submission" date="2014-09" db="EMBL/GenBank/DDBJ databases">
        <authorList>
            <person name="Bertelli C."/>
        </authorList>
    </citation>
    <scope>NUCLEOTIDE SEQUENCE [LARGE SCALE GENOMIC DNA]</scope>
    <source>
        <strain evidence="1 3">BIC1401111250</strain>
    </source>
</reference>
<sequence length="50" mass="5622">MMSARLLISSSLSYGQMRMALYGFAPGLTVASALLPRRLDGLYRRERTRS</sequence>
<evidence type="ECO:0000313" key="4">
    <source>
        <dbReference type="Proteomes" id="UP000345266"/>
    </source>
</evidence>